<sequence>MSQETIYDQAGFGRAVPRGERPAIVVVDFSYGFTDTRYPTAADMRAPIAATRRLTDRARAAGFPVIYTTIAYHPGELEQLPWLKKATGMAALLAGSRLADIDAATGIQPGDTIVTKKGASAFFGTSLAALLAGTRTDTLIVTGATTSGCVRASVVDAVQSGFNVLVPRDCCGDRAAPPHEASLYDMDQKYADVTDAAEILSWLDSLAGRTAAASTGAVPDKSVSYSAEKC</sequence>
<evidence type="ECO:0000259" key="2">
    <source>
        <dbReference type="Pfam" id="PF00857"/>
    </source>
</evidence>
<dbReference type="InterPro" id="IPR000868">
    <property type="entry name" value="Isochorismatase-like_dom"/>
</dbReference>
<dbReference type="Gene3D" id="3.40.50.850">
    <property type="entry name" value="Isochorismatase-like"/>
    <property type="match status" value="1"/>
</dbReference>
<comment type="caution">
    <text evidence="3">The sequence shown here is derived from an EMBL/GenBank/DDBJ whole genome shotgun (WGS) entry which is preliminary data.</text>
</comment>
<dbReference type="SUPFAM" id="SSF52499">
    <property type="entry name" value="Isochorismatase-like hydrolases"/>
    <property type="match status" value="1"/>
</dbReference>
<dbReference type="InterPro" id="IPR036380">
    <property type="entry name" value="Isochorismatase-like_sf"/>
</dbReference>
<protein>
    <submittedName>
        <fullName evidence="3">Carbamoylsarcosine amidase</fullName>
    </submittedName>
</protein>
<dbReference type="AlphaFoldDB" id="A0A2J4ZT43"/>
<name>A0A2J4ZT43_9ENTR</name>
<evidence type="ECO:0000313" key="4">
    <source>
        <dbReference type="Proteomes" id="UP000234661"/>
    </source>
</evidence>
<dbReference type="InterPro" id="IPR050272">
    <property type="entry name" value="Isochorismatase-like_hydrls"/>
</dbReference>
<dbReference type="Proteomes" id="UP000234661">
    <property type="component" value="Unassembled WGS sequence"/>
</dbReference>
<dbReference type="EMBL" id="PIET01000191">
    <property type="protein sequence ID" value="PLM66131.1"/>
    <property type="molecule type" value="Genomic_DNA"/>
</dbReference>
<dbReference type="GO" id="GO:0016787">
    <property type="term" value="F:hydrolase activity"/>
    <property type="evidence" value="ECO:0007669"/>
    <property type="project" value="UniProtKB-KW"/>
</dbReference>
<reference evidence="3 4" key="2">
    <citation type="submission" date="2018-01" db="EMBL/GenBank/DDBJ databases">
        <title>Genomic study of Klebsiella pneumoniae.</title>
        <authorList>
            <person name="Yang Y."/>
            <person name="Bicalho R."/>
        </authorList>
    </citation>
    <scope>NUCLEOTIDE SEQUENCE [LARGE SCALE GENOMIC DNA]</scope>
    <source>
        <strain evidence="3 4">A2</strain>
    </source>
</reference>
<dbReference type="PANTHER" id="PTHR43540:SF1">
    <property type="entry name" value="ISOCHORISMATASE HYDROLASE"/>
    <property type="match status" value="1"/>
</dbReference>
<accession>A0A2J4ZT43</accession>
<evidence type="ECO:0000313" key="3">
    <source>
        <dbReference type="EMBL" id="PLM66131.1"/>
    </source>
</evidence>
<gene>
    <name evidence="3" type="ORF">CWM85_09415</name>
</gene>
<keyword evidence="1" id="KW-0378">Hydrolase</keyword>
<proteinExistence type="predicted"/>
<organism evidence="3 4">
    <name type="scientific">Klebsiella michiganensis</name>
    <dbReference type="NCBI Taxonomy" id="1134687"/>
    <lineage>
        <taxon>Bacteria</taxon>
        <taxon>Pseudomonadati</taxon>
        <taxon>Pseudomonadota</taxon>
        <taxon>Gammaproteobacteria</taxon>
        <taxon>Enterobacterales</taxon>
        <taxon>Enterobacteriaceae</taxon>
        <taxon>Klebsiella/Raoultella group</taxon>
        <taxon>Klebsiella</taxon>
    </lineage>
</organism>
<reference evidence="3 4" key="1">
    <citation type="submission" date="2017-11" db="EMBL/GenBank/DDBJ databases">
        <authorList>
            <person name="Han C.G."/>
        </authorList>
    </citation>
    <scope>NUCLEOTIDE SEQUENCE [LARGE SCALE GENOMIC DNA]</scope>
    <source>
        <strain evidence="3 4">A2</strain>
    </source>
</reference>
<feature type="domain" description="Isochorismatase-like" evidence="2">
    <location>
        <begin position="23"/>
        <end position="198"/>
    </location>
</feature>
<evidence type="ECO:0000256" key="1">
    <source>
        <dbReference type="ARBA" id="ARBA00022801"/>
    </source>
</evidence>
<dbReference type="PANTHER" id="PTHR43540">
    <property type="entry name" value="PEROXYUREIDOACRYLATE/UREIDOACRYLATE AMIDOHYDROLASE-RELATED"/>
    <property type="match status" value="1"/>
</dbReference>
<dbReference type="Pfam" id="PF00857">
    <property type="entry name" value="Isochorismatase"/>
    <property type="match status" value="1"/>
</dbReference>